<feature type="domain" description="F-box" evidence="1">
    <location>
        <begin position="16"/>
        <end position="52"/>
    </location>
</feature>
<proteinExistence type="predicted"/>
<dbReference type="InterPro" id="IPR036047">
    <property type="entry name" value="F-box-like_dom_sf"/>
</dbReference>
<dbReference type="Pfam" id="PF12937">
    <property type="entry name" value="F-box-like"/>
    <property type="match status" value="1"/>
</dbReference>
<dbReference type="AlphaFoldDB" id="A0A5B6YRJ9"/>
<reference evidence="2" key="1">
    <citation type="submission" date="2019-08" db="EMBL/GenBank/DDBJ databases">
        <title>Reference gene set and small RNA set construction with multiple tissues from Davidia involucrata Baill.</title>
        <authorList>
            <person name="Yang H."/>
            <person name="Zhou C."/>
            <person name="Li G."/>
            <person name="Wang J."/>
            <person name="Gao P."/>
            <person name="Wang M."/>
            <person name="Wang R."/>
            <person name="Zhao Y."/>
        </authorList>
    </citation>
    <scope>NUCLEOTIDE SEQUENCE</scope>
    <source>
        <tissue evidence="2">Mixed with DoveR01_LX</tissue>
    </source>
</reference>
<accession>A0A5B6YRJ9</accession>
<sequence>MESSSMECSSSDPCSDIIFEILSPTSLKTVDRCKLVCKKWNQLTYESSFMHSLPENKYYIWLLHSTEKTLQVSIQFVSINESASTSNLLSLDFLPNDVWFEAYSNQGLLCCVSWKDSYYRYYDGEKVTMVVLRSNLLHYKIIRLLQPNH</sequence>
<dbReference type="EMBL" id="GHES01003802">
    <property type="protein sequence ID" value="MPA34361.1"/>
    <property type="molecule type" value="Transcribed_RNA"/>
</dbReference>
<evidence type="ECO:0000313" key="2">
    <source>
        <dbReference type="EMBL" id="MPA34361.1"/>
    </source>
</evidence>
<name>A0A5B6YRJ9_DAVIN</name>
<evidence type="ECO:0000259" key="1">
    <source>
        <dbReference type="Pfam" id="PF12937"/>
    </source>
</evidence>
<dbReference type="Gene3D" id="3.80.10.10">
    <property type="entry name" value="Ribonuclease Inhibitor"/>
    <property type="match status" value="1"/>
</dbReference>
<dbReference type="InterPro" id="IPR032675">
    <property type="entry name" value="LRR_dom_sf"/>
</dbReference>
<organism evidence="2">
    <name type="scientific">Davidia involucrata</name>
    <name type="common">Dove tree</name>
    <dbReference type="NCBI Taxonomy" id="16924"/>
    <lineage>
        <taxon>Eukaryota</taxon>
        <taxon>Viridiplantae</taxon>
        <taxon>Streptophyta</taxon>
        <taxon>Embryophyta</taxon>
        <taxon>Tracheophyta</taxon>
        <taxon>Spermatophyta</taxon>
        <taxon>Magnoliopsida</taxon>
        <taxon>eudicotyledons</taxon>
        <taxon>Gunneridae</taxon>
        <taxon>Pentapetalae</taxon>
        <taxon>asterids</taxon>
        <taxon>Cornales</taxon>
        <taxon>Nyssaceae</taxon>
        <taxon>Davidia</taxon>
    </lineage>
</organism>
<dbReference type="SUPFAM" id="SSF81383">
    <property type="entry name" value="F-box domain"/>
    <property type="match status" value="1"/>
</dbReference>
<dbReference type="InterPro" id="IPR001810">
    <property type="entry name" value="F-box_dom"/>
</dbReference>
<gene>
    <name evidence="2" type="ORF">Din_003802</name>
</gene>
<protein>
    <recommendedName>
        <fullName evidence="1">F-box domain-containing protein</fullName>
    </recommendedName>
</protein>